<dbReference type="RefSeq" id="WP_133574169.1">
    <property type="nucleotide sequence ID" value="NZ_SNYC01000003.1"/>
</dbReference>
<dbReference type="GO" id="GO:0000160">
    <property type="term" value="P:phosphorelay signal transduction system"/>
    <property type="evidence" value="ECO:0007669"/>
    <property type="project" value="InterPro"/>
</dbReference>
<dbReference type="PANTHER" id="PTHR44591">
    <property type="entry name" value="STRESS RESPONSE REGULATOR PROTEIN 1"/>
    <property type="match status" value="1"/>
</dbReference>
<name>A0A4R6T0Q6_9SPHI</name>
<keyword evidence="5" id="KW-1185">Reference proteome</keyword>
<dbReference type="PROSITE" id="PS50110">
    <property type="entry name" value="RESPONSE_REGULATORY"/>
    <property type="match status" value="1"/>
</dbReference>
<dbReference type="Pfam" id="PF00072">
    <property type="entry name" value="Response_reg"/>
    <property type="match status" value="1"/>
</dbReference>
<dbReference type="OrthoDB" id="9789181at2"/>
<proteinExistence type="predicted"/>
<feature type="domain" description="Response regulatory" evidence="3">
    <location>
        <begin position="7"/>
        <end position="120"/>
    </location>
</feature>
<dbReference type="Gene3D" id="3.40.50.2300">
    <property type="match status" value="1"/>
</dbReference>
<keyword evidence="1 2" id="KW-0597">Phosphoprotein</keyword>
<dbReference type="EMBL" id="SNYC01000003">
    <property type="protein sequence ID" value="TDQ11060.1"/>
    <property type="molecule type" value="Genomic_DNA"/>
</dbReference>
<dbReference type="Proteomes" id="UP000295620">
    <property type="component" value="Unassembled WGS sequence"/>
</dbReference>
<evidence type="ECO:0000313" key="5">
    <source>
        <dbReference type="Proteomes" id="UP000295620"/>
    </source>
</evidence>
<evidence type="ECO:0000256" key="2">
    <source>
        <dbReference type="PROSITE-ProRule" id="PRU00169"/>
    </source>
</evidence>
<feature type="modified residue" description="4-aspartylphosphate" evidence="2">
    <location>
        <position position="55"/>
    </location>
</feature>
<evidence type="ECO:0000259" key="3">
    <source>
        <dbReference type="PROSITE" id="PS50110"/>
    </source>
</evidence>
<dbReference type="AlphaFoldDB" id="A0A4R6T0Q6"/>
<accession>A0A4R6T0Q6</accession>
<evidence type="ECO:0000256" key="1">
    <source>
        <dbReference type="ARBA" id="ARBA00022553"/>
    </source>
</evidence>
<dbReference type="InterPro" id="IPR011006">
    <property type="entry name" value="CheY-like_superfamily"/>
</dbReference>
<dbReference type="InterPro" id="IPR001789">
    <property type="entry name" value="Sig_transdc_resp-reg_receiver"/>
</dbReference>
<dbReference type="PANTHER" id="PTHR44591:SF3">
    <property type="entry name" value="RESPONSE REGULATORY DOMAIN-CONTAINING PROTEIN"/>
    <property type="match status" value="1"/>
</dbReference>
<organism evidence="4 5">
    <name type="scientific">Pedobacter metabolipauper</name>
    <dbReference type="NCBI Taxonomy" id="425513"/>
    <lineage>
        <taxon>Bacteria</taxon>
        <taxon>Pseudomonadati</taxon>
        <taxon>Bacteroidota</taxon>
        <taxon>Sphingobacteriia</taxon>
        <taxon>Sphingobacteriales</taxon>
        <taxon>Sphingobacteriaceae</taxon>
        <taxon>Pedobacter</taxon>
    </lineage>
</organism>
<protein>
    <submittedName>
        <fullName evidence="4">Two-component system alkaline phosphatase synthesis response regulator PhoP</fullName>
    </submittedName>
</protein>
<evidence type="ECO:0000313" key="4">
    <source>
        <dbReference type="EMBL" id="TDQ11060.1"/>
    </source>
</evidence>
<dbReference type="SMART" id="SM00448">
    <property type="entry name" value="REC"/>
    <property type="match status" value="1"/>
</dbReference>
<reference evidence="4 5" key="1">
    <citation type="submission" date="2019-03" db="EMBL/GenBank/DDBJ databases">
        <title>Genomic Encyclopedia of Archaeal and Bacterial Type Strains, Phase II (KMG-II): from individual species to whole genera.</title>
        <authorList>
            <person name="Goeker M."/>
        </authorList>
    </citation>
    <scope>NUCLEOTIDE SEQUENCE [LARGE SCALE GENOMIC DNA]</scope>
    <source>
        <strain evidence="4 5">DSM 19035</strain>
    </source>
</reference>
<sequence length="121" mass="13298">MANEIKKIFIADDDEAIVDATVMMLEVMGYEVKYTFNGATVTEAINDRPDLVLLDIWMSGIDGRDICKQIKANPKTSQIPVIMVSASRDIAQSALDAGADGFLEKPFEMDALINKIESLLT</sequence>
<dbReference type="SUPFAM" id="SSF52172">
    <property type="entry name" value="CheY-like"/>
    <property type="match status" value="1"/>
</dbReference>
<gene>
    <name evidence="4" type="ORF">ATK78_0174</name>
</gene>
<dbReference type="InterPro" id="IPR050595">
    <property type="entry name" value="Bact_response_regulator"/>
</dbReference>
<comment type="caution">
    <text evidence="4">The sequence shown here is derived from an EMBL/GenBank/DDBJ whole genome shotgun (WGS) entry which is preliminary data.</text>
</comment>